<organism evidence="9 10">
    <name type="scientific">Amycolatopsis melonis</name>
    <dbReference type="NCBI Taxonomy" id="3156488"/>
    <lineage>
        <taxon>Bacteria</taxon>
        <taxon>Bacillati</taxon>
        <taxon>Actinomycetota</taxon>
        <taxon>Actinomycetes</taxon>
        <taxon>Pseudonocardiales</taxon>
        <taxon>Pseudonocardiaceae</taxon>
        <taxon>Amycolatopsis</taxon>
    </lineage>
</organism>
<dbReference type="InterPro" id="IPR038063">
    <property type="entry name" value="Transpep_catalytic_dom"/>
</dbReference>
<reference evidence="9 10" key="1">
    <citation type="submission" date="2024-05" db="EMBL/GenBank/DDBJ databases">
        <authorList>
            <person name="Zhao H."/>
            <person name="Xu Y."/>
            <person name="Lin S."/>
            <person name="Spain J.C."/>
            <person name="Zhou N.-Y."/>
        </authorList>
    </citation>
    <scope>NUCLEOTIDE SEQUENCE [LARGE SCALE GENOMIC DNA]</scope>
    <source>
        <strain evidence="9 10">NEAU-NG30</strain>
    </source>
</reference>
<dbReference type="EMBL" id="JBDZYD010000005">
    <property type="protein sequence ID" value="MEQ0560752.1"/>
    <property type="molecule type" value="Genomic_DNA"/>
</dbReference>
<proteinExistence type="predicted"/>
<dbReference type="PANTHER" id="PTHR30582">
    <property type="entry name" value="L,D-TRANSPEPTIDASE"/>
    <property type="match status" value="1"/>
</dbReference>
<evidence type="ECO:0000256" key="1">
    <source>
        <dbReference type="ARBA" id="ARBA00004752"/>
    </source>
</evidence>
<dbReference type="Proteomes" id="UP001440984">
    <property type="component" value="Unassembled WGS sequence"/>
</dbReference>
<gene>
    <name evidence="9" type="ORF">ABJI51_16825</name>
</gene>
<dbReference type="GO" id="GO:0016740">
    <property type="term" value="F:transferase activity"/>
    <property type="evidence" value="ECO:0007669"/>
    <property type="project" value="UniProtKB-KW"/>
</dbReference>
<dbReference type="CDD" id="cd16913">
    <property type="entry name" value="YkuD_like"/>
    <property type="match status" value="1"/>
</dbReference>
<evidence type="ECO:0000256" key="5">
    <source>
        <dbReference type="ARBA" id="ARBA00023316"/>
    </source>
</evidence>
<sequence>MPEDAEHQDHAAVDDADHQDESAAVDTVPATPARGRHRRPPAESPRGRGTRWALAALVALALLAAATWAGCGTNSDAVMQRGSLIRVDVDDAPIVPPQPVTAQQLAELPRADTFSTVTAAPRDPEPGAIPGGRLVHPAAVVPIYASPGGPAIAALPPTELVSDTWLPVIADRPGWAEVLLPVRPNGSAGWIYLDPAVTTTAHSPFRIEVDRGAFTLTLLRDGHQFGRWTVGVGKPGSPTPATRTFILASIRDTHPTFSPVVLATGAHSDTYTTYGGGPGTVGVHGWPTADVFGRPSSDGCIRIPPDALQVISTQVPIGSPVLIR</sequence>
<dbReference type="RefSeq" id="WP_348951819.1">
    <property type="nucleotide sequence ID" value="NZ_JBDZYD010000005.1"/>
</dbReference>
<dbReference type="Gene3D" id="2.40.440.10">
    <property type="entry name" value="L,D-transpeptidase catalytic domain-like"/>
    <property type="match status" value="1"/>
</dbReference>
<evidence type="ECO:0000259" key="8">
    <source>
        <dbReference type="PROSITE" id="PS52029"/>
    </source>
</evidence>
<feature type="active site" description="Proton donor/acceptor" evidence="6">
    <location>
        <position position="284"/>
    </location>
</feature>
<evidence type="ECO:0000313" key="9">
    <source>
        <dbReference type="EMBL" id="MEQ0560752.1"/>
    </source>
</evidence>
<evidence type="ECO:0000313" key="10">
    <source>
        <dbReference type="Proteomes" id="UP001440984"/>
    </source>
</evidence>
<protein>
    <submittedName>
        <fullName evidence="9">L,D-transpeptidase</fullName>
        <ecNumber evidence="9">2.-.-.-</ecNumber>
    </submittedName>
</protein>
<feature type="active site" description="Nucleophile" evidence="6">
    <location>
        <position position="300"/>
    </location>
</feature>
<evidence type="ECO:0000256" key="2">
    <source>
        <dbReference type="ARBA" id="ARBA00022679"/>
    </source>
</evidence>
<dbReference type="PROSITE" id="PS52029">
    <property type="entry name" value="LD_TPASE"/>
    <property type="match status" value="1"/>
</dbReference>
<keyword evidence="5 6" id="KW-0961">Cell wall biogenesis/degradation</keyword>
<keyword evidence="2 9" id="KW-0808">Transferase</keyword>
<dbReference type="SUPFAM" id="SSF141523">
    <property type="entry name" value="L,D-transpeptidase catalytic domain-like"/>
    <property type="match status" value="1"/>
</dbReference>
<dbReference type="PANTHER" id="PTHR30582:SF2">
    <property type="entry name" value="L,D-TRANSPEPTIDASE YCIB-RELATED"/>
    <property type="match status" value="1"/>
</dbReference>
<evidence type="ECO:0000256" key="6">
    <source>
        <dbReference type="PROSITE-ProRule" id="PRU01373"/>
    </source>
</evidence>
<evidence type="ECO:0000256" key="3">
    <source>
        <dbReference type="ARBA" id="ARBA00022960"/>
    </source>
</evidence>
<dbReference type="EC" id="2.-.-.-" evidence="9"/>
<evidence type="ECO:0000256" key="7">
    <source>
        <dbReference type="SAM" id="MobiDB-lite"/>
    </source>
</evidence>
<keyword evidence="3 6" id="KW-0133">Cell shape</keyword>
<dbReference type="InterPro" id="IPR050979">
    <property type="entry name" value="LD-transpeptidase"/>
</dbReference>
<comment type="pathway">
    <text evidence="1 6">Cell wall biogenesis; peptidoglycan biosynthesis.</text>
</comment>
<evidence type="ECO:0000256" key="4">
    <source>
        <dbReference type="ARBA" id="ARBA00022984"/>
    </source>
</evidence>
<accession>A0ABV0LHC3</accession>
<comment type="caution">
    <text evidence="9">The sequence shown here is derived from an EMBL/GenBank/DDBJ whole genome shotgun (WGS) entry which is preliminary data.</text>
</comment>
<dbReference type="InterPro" id="IPR005490">
    <property type="entry name" value="LD_TPept_cat_dom"/>
</dbReference>
<dbReference type="Pfam" id="PF03734">
    <property type="entry name" value="YkuD"/>
    <property type="match status" value="1"/>
</dbReference>
<feature type="domain" description="L,D-TPase catalytic" evidence="8">
    <location>
        <begin position="205"/>
        <end position="324"/>
    </location>
</feature>
<keyword evidence="10" id="KW-1185">Reference proteome</keyword>
<feature type="compositionally biased region" description="Basic and acidic residues" evidence="7">
    <location>
        <begin position="1"/>
        <end position="21"/>
    </location>
</feature>
<name>A0ABV0LHC3_9PSEU</name>
<feature type="region of interest" description="Disordered" evidence="7">
    <location>
        <begin position="1"/>
        <end position="48"/>
    </location>
</feature>
<keyword evidence="4 6" id="KW-0573">Peptidoglycan synthesis</keyword>